<evidence type="ECO:0000313" key="1">
    <source>
        <dbReference type="EMBL" id="TCO68869.1"/>
    </source>
</evidence>
<dbReference type="EMBL" id="SLWV01000038">
    <property type="protein sequence ID" value="TCO68869.1"/>
    <property type="molecule type" value="Genomic_DNA"/>
</dbReference>
<name>A0A4R2KEY5_9FIRM</name>
<evidence type="ECO:0000313" key="2">
    <source>
        <dbReference type="Proteomes" id="UP000294919"/>
    </source>
</evidence>
<gene>
    <name evidence="1" type="ORF">EV214_13812</name>
</gene>
<comment type="caution">
    <text evidence="1">The sequence shown here is derived from an EMBL/GenBank/DDBJ whole genome shotgun (WGS) entry which is preliminary data.</text>
</comment>
<reference evidence="1 2" key="1">
    <citation type="submission" date="2019-03" db="EMBL/GenBank/DDBJ databases">
        <title>Genomic Encyclopedia of Type Strains, Phase IV (KMG-IV): sequencing the most valuable type-strain genomes for metagenomic binning, comparative biology and taxonomic classification.</title>
        <authorList>
            <person name="Goeker M."/>
        </authorList>
    </citation>
    <scope>NUCLEOTIDE SEQUENCE [LARGE SCALE GENOMIC DNA]</scope>
    <source>
        <strain evidence="1 2">DSM 102940</strain>
    </source>
</reference>
<organism evidence="1 2">
    <name type="scientific">Marinisporobacter balticus</name>
    <dbReference type="NCBI Taxonomy" id="2018667"/>
    <lineage>
        <taxon>Bacteria</taxon>
        <taxon>Bacillati</taxon>
        <taxon>Bacillota</taxon>
        <taxon>Clostridia</taxon>
        <taxon>Peptostreptococcales</taxon>
        <taxon>Thermotaleaceae</taxon>
        <taxon>Marinisporobacter</taxon>
    </lineage>
</organism>
<accession>A0A4R2KEY5</accession>
<protein>
    <submittedName>
        <fullName evidence="1">Uncharacterized protein</fullName>
    </submittedName>
</protein>
<sequence length="32" mass="3777">MKYKMIDKKMAFALENISHNDNDNEKEKNSCS</sequence>
<keyword evidence="2" id="KW-1185">Reference proteome</keyword>
<dbReference type="Proteomes" id="UP000294919">
    <property type="component" value="Unassembled WGS sequence"/>
</dbReference>
<dbReference type="AlphaFoldDB" id="A0A4R2KEY5"/>
<proteinExistence type="predicted"/>